<dbReference type="Proteomes" id="UP000230069">
    <property type="component" value="Unassembled WGS sequence"/>
</dbReference>
<dbReference type="InterPro" id="IPR040870">
    <property type="entry name" value="HEN1_dsRBD2"/>
</dbReference>
<keyword evidence="7" id="KW-0479">Metal-binding</keyword>
<evidence type="ECO:0000256" key="7">
    <source>
        <dbReference type="ARBA" id="ARBA00022723"/>
    </source>
</evidence>
<organism evidence="17 18">
    <name type="scientific">Aquilegia coerulea</name>
    <name type="common">Rocky mountain columbine</name>
    <dbReference type="NCBI Taxonomy" id="218851"/>
    <lineage>
        <taxon>Eukaryota</taxon>
        <taxon>Viridiplantae</taxon>
        <taxon>Streptophyta</taxon>
        <taxon>Embryophyta</taxon>
        <taxon>Tracheophyta</taxon>
        <taxon>Spermatophyta</taxon>
        <taxon>Magnoliopsida</taxon>
        <taxon>Ranunculales</taxon>
        <taxon>Ranunculaceae</taxon>
        <taxon>Thalictroideae</taxon>
        <taxon>Aquilegia</taxon>
    </lineage>
</organism>
<dbReference type="InterPro" id="IPR040813">
    <property type="entry name" value="Hen1_Lam_C"/>
</dbReference>
<dbReference type="CDD" id="cd00048">
    <property type="entry name" value="DSRM_SF"/>
    <property type="match status" value="1"/>
</dbReference>
<reference evidence="17 18" key="1">
    <citation type="submission" date="2017-09" db="EMBL/GenBank/DDBJ databases">
        <title>WGS assembly of Aquilegia coerulea Goldsmith.</title>
        <authorList>
            <person name="Hodges S."/>
            <person name="Kramer E."/>
            <person name="Nordborg M."/>
            <person name="Tomkins J."/>
            <person name="Borevitz J."/>
            <person name="Derieg N."/>
            <person name="Yan J."/>
            <person name="Mihaltcheva S."/>
            <person name="Hayes R.D."/>
            <person name="Rokhsar D."/>
        </authorList>
    </citation>
    <scope>NUCLEOTIDE SEQUENCE [LARGE SCALE GENOMIC DNA]</scope>
    <source>
        <strain evidence="18">cv. Goldsmith</strain>
    </source>
</reference>
<dbReference type="GO" id="GO:0090486">
    <property type="term" value="F:small RNA 2'-O-methyltransferase activity"/>
    <property type="evidence" value="ECO:0007669"/>
    <property type="project" value="UniProtKB-EC"/>
</dbReference>
<evidence type="ECO:0000256" key="12">
    <source>
        <dbReference type="ARBA" id="ARBA00048418"/>
    </source>
</evidence>
<dbReference type="GO" id="GO:0003723">
    <property type="term" value="F:RNA binding"/>
    <property type="evidence" value="ECO:0007669"/>
    <property type="project" value="UniProtKB-KW"/>
</dbReference>
<dbReference type="Pfam" id="PF08241">
    <property type="entry name" value="Methyltransf_11"/>
    <property type="match status" value="1"/>
</dbReference>
<dbReference type="InParanoid" id="A0A2G5CIK0"/>
<keyword evidence="6" id="KW-0949">S-adenosyl-L-methionine</keyword>
<dbReference type="Pfam" id="PF21224">
    <property type="entry name" value="Hen1_LCD"/>
    <property type="match status" value="1"/>
</dbReference>
<keyword evidence="10" id="KW-0943">RNA-mediated gene silencing</keyword>
<gene>
    <name evidence="17" type="ORF">AQUCO_05200014v1</name>
</gene>
<dbReference type="InterPro" id="IPR056755">
    <property type="entry name" value="DSRM_2"/>
</dbReference>
<evidence type="ECO:0000256" key="2">
    <source>
        <dbReference type="ARBA" id="ARBA00009026"/>
    </source>
</evidence>
<evidence type="ECO:0000256" key="11">
    <source>
        <dbReference type="ARBA" id="ARBA00035025"/>
    </source>
</evidence>
<evidence type="ECO:0000313" key="18">
    <source>
        <dbReference type="Proteomes" id="UP000230069"/>
    </source>
</evidence>
<keyword evidence="18" id="KW-1185">Reference proteome</keyword>
<comment type="catalytic activity">
    <reaction evidence="12">
        <text>small RNA 3'-end nucleotide + S-adenosyl-L-methionine = small RNA 3'-end 2'-O-methylnucleotide + S-adenosyl-L-homocysteine + H(+)</text>
        <dbReference type="Rhea" id="RHEA:37887"/>
        <dbReference type="Rhea" id="RHEA-COMP:10415"/>
        <dbReference type="Rhea" id="RHEA-COMP:10416"/>
        <dbReference type="ChEBI" id="CHEBI:15378"/>
        <dbReference type="ChEBI" id="CHEBI:57856"/>
        <dbReference type="ChEBI" id="CHEBI:59789"/>
        <dbReference type="ChEBI" id="CHEBI:74896"/>
        <dbReference type="ChEBI" id="CHEBI:74898"/>
        <dbReference type="EC" id="2.1.1.386"/>
    </reaction>
</comment>
<dbReference type="FunCoup" id="A0A2G5CIK0">
    <property type="interactions" value="1547"/>
</dbReference>
<dbReference type="InterPro" id="IPR026610">
    <property type="entry name" value="Hen1"/>
</dbReference>
<dbReference type="FunFam" id="3.40.50.150:FF:000215">
    <property type="entry name" value="Hua enhancer1"/>
    <property type="match status" value="1"/>
</dbReference>
<dbReference type="OrthoDB" id="2154311at2759"/>
<evidence type="ECO:0000313" key="17">
    <source>
        <dbReference type="EMBL" id="PIA31125.1"/>
    </source>
</evidence>
<keyword evidence="5" id="KW-0808">Transferase</keyword>
<protein>
    <recommendedName>
        <fullName evidence="3">Small RNA 2'-O-methyltransferase</fullName>
        <ecNumber evidence="11">2.1.1.386</ecNumber>
    </recommendedName>
</protein>
<keyword evidence="4" id="KW-0489">Methyltransferase</keyword>
<dbReference type="InterPro" id="IPR029063">
    <property type="entry name" value="SAM-dependent_MTases_sf"/>
</dbReference>
<feature type="domain" description="HEN1 double-stranded RNA binding" evidence="14">
    <location>
        <begin position="371"/>
        <end position="515"/>
    </location>
</feature>
<dbReference type="Pfam" id="PF24995">
    <property type="entry name" value="DSRM_2"/>
    <property type="match status" value="1"/>
</dbReference>
<dbReference type="EMBL" id="KZ305069">
    <property type="protein sequence ID" value="PIA31125.1"/>
    <property type="molecule type" value="Genomic_DNA"/>
</dbReference>
<evidence type="ECO:0000256" key="6">
    <source>
        <dbReference type="ARBA" id="ARBA00022691"/>
    </source>
</evidence>
<dbReference type="GO" id="GO:0005737">
    <property type="term" value="C:cytoplasm"/>
    <property type="evidence" value="ECO:0007669"/>
    <property type="project" value="TreeGrafter"/>
</dbReference>
<dbReference type="GO" id="GO:0008757">
    <property type="term" value="F:S-adenosylmethionine-dependent methyltransferase activity"/>
    <property type="evidence" value="ECO:0007669"/>
    <property type="project" value="InterPro"/>
</dbReference>
<evidence type="ECO:0000256" key="10">
    <source>
        <dbReference type="ARBA" id="ARBA00023158"/>
    </source>
</evidence>
<dbReference type="Gene3D" id="3.40.50.150">
    <property type="entry name" value="Vaccinia Virus protein VP39"/>
    <property type="match status" value="1"/>
</dbReference>
<dbReference type="PANTHER" id="PTHR21404">
    <property type="entry name" value="HEN1"/>
    <property type="match status" value="1"/>
</dbReference>
<dbReference type="GO" id="GO:0046872">
    <property type="term" value="F:metal ion binding"/>
    <property type="evidence" value="ECO:0007669"/>
    <property type="project" value="UniProtKB-KW"/>
</dbReference>
<sequence length="947" mass="105728">MTQVEAMEVEETPAVVAKKPLPTPKAIIHLKYGKNACYKTEEVLESVQTGCPELSILQKGPCLYRCSLQLPEFSVTSEPCNKKKDAEQSAAKLAIEKLGIQTTTSNLTMQEAHDELISRITYLFSDEVKFLSSLHPLTGHFRQALRRSEGGPHGLVPAPVLAAYDSKLNNLCKYINPKAESNILLTVELIMGAARSCSSVVTSEETFWISKQTPYTLEAKQELLNKNSGFKEDISVEALYIPCSIEKPIKLVSLDVLSTGYYMDAIAQKLGIMDTSHVLVSRIVGKASSEMRFYFSAPQLPLQADSTSSPSKKETMDPDATLNARACYFSGQEIHGDAILAAIGYSWRTTDLFNENVSVNAYYRMLVGRLPDGGYKLSRDAILAAELPSKFTNRSNWRGSFPRDLLFTFCRQNWLSEPEFSSVYIDESGQSEILETSKKLKLSNPSKEVYENGGTGDANGVGSVGQGGTFRCEVKILSRNKDLIIEYSPQDAFRKPNDAIQNASLRVLSWLNKYFKQLNVPTEKYSSGNIHGIRVYPHTIQTEFALWLSVHNVHQYSKQNELQSFHIEGQDSGVYPSSGYLACISYSISLKQPGEHMKELLEICDEFEFEIGSGAVTPVLEACVTQMSINQSACFISELPPRHLILAAARDHANSLSLLFMQDCCLEYSINLIRATEPLEDRMEQALFSPPLSKQRVEYALKHINESCAATLVDFGCGSGSLLESLMSYPTSLEKIVGVDISRKGLARAAKVLHSKLNAKSEALTSNTSIKSALLYDGSITVFDQRLYGFDIGTCLEVIEHMEEDQASLFGDVALGFFCPKILIVSTPNYEYNPILQKSTPSSQEEKEEDKTEFLPCKFRNYDHKFEWTRMQFQCWASDLALRHNYNVEFSGVGGSGDLEPGFASQIAVFRNRQVHQANQFRGTEEMTNHYELIWEWDSSCNSRSSL</sequence>
<dbReference type="Pfam" id="PF18441">
    <property type="entry name" value="Hen1_Lam_C"/>
    <property type="match status" value="1"/>
</dbReference>
<dbReference type="Gene3D" id="3.30.160.20">
    <property type="match status" value="1"/>
</dbReference>
<keyword evidence="9" id="KW-0694">RNA-binding</keyword>
<evidence type="ECO:0000256" key="9">
    <source>
        <dbReference type="ARBA" id="ARBA00022884"/>
    </source>
</evidence>
<comment type="cofactor">
    <cofactor evidence="1">
        <name>Mg(2+)</name>
        <dbReference type="ChEBI" id="CHEBI:18420"/>
    </cofactor>
</comment>
<keyword evidence="8" id="KW-0460">Magnesium</keyword>
<dbReference type="SUPFAM" id="SSF54768">
    <property type="entry name" value="dsRNA-binding domain-like"/>
    <property type="match status" value="1"/>
</dbReference>
<evidence type="ECO:0000259" key="15">
    <source>
        <dbReference type="Pfam" id="PF18441"/>
    </source>
</evidence>
<dbReference type="STRING" id="218851.A0A2G5CIK0"/>
<dbReference type="GO" id="GO:0001510">
    <property type="term" value="P:RNA methylation"/>
    <property type="evidence" value="ECO:0007669"/>
    <property type="project" value="InterPro"/>
</dbReference>
<dbReference type="GO" id="GO:0030422">
    <property type="term" value="P:siRNA processing"/>
    <property type="evidence" value="ECO:0007669"/>
    <property type="project" value="TreeGrafter"/>
</dbReference>
<dbReference type="AlphaFoldDB" id="A0A2G5CIK0"/>
<evidence type="ECO:0000256" key="4">
    <source>
        <dbReference type="ARBA" id="ARBA00022603"/>
    </source>
</evidence>
<dbReference type="PANTHER" id="PTHR21404:SF3">
    <property type="entry name" value="SMALL RNA 2'-O-METHYLTRANSFERASE"/>
    <property type="match status" value="1"/>
</dbReference>
<name>A0A2G5CIK0_AQUCA</name>
<evidence type="ECO:0000256" key="8">
    <source>
        <dbReference type="ARBA" id="ARBA00022842"/>
    </source>
</evidence>
<evidence type="ECO:0000259" key="13">
    <source>
        <dbReference type="Pfam" id="PF08241"/>
    </source>
</evidence>
<feature type="domain" description="Methyltransferase type 11" evidence="13">
    <location>
        <begin position="713"/>
        <end position="808"/>
    </location>
</feature>
<proteinExistence type="inferred from homology"/>
<evidence type="ECO:0000259" key="16">
    <source>
        <dbReference type="Pfam" id="PF24995"/>
    </source>
</evidence>
<evidence type="ECO:0000256" key="5">
    <source>
        <dbReference type="ARBA" id="ARBA00022679"/>
    </source>
</evidence>
<accession>A0A2G5CIK0</accession>
<dbReference type="Pfam" id="PF17842">
    <property type="entry name" value="dsRBD2"/>
    <property type="match status" value="1"/>
</dbReference>
<feature type="domain" description="Small RNA 2'-O-methyltransferase Hen1 La-motif C-terminal" evidence="15">
    <location>
        <begin position="234"/>
        <end position="368"/>
    </location>
</feature>
<dbReference type="EC" id="2.1.1.386" evidence="11"/>
<feature type="domain" description="dsRNA binding" evidence="16">
    <location>
        <begin position="31"/>
        <end position="99"/>
    </location>
</feature>
<dbReference type="SUPFAM" id="SSF53335">
    <property type="entry name" value="S-adenosyl-L-methionine-dependent methyltransferases"/>
    <property type="match status" value="1"/>
</dbReference>
<dbReference type="GO" id="GO:0005634">
    <property type="term" value="C:nucleus"/>
    <property type="evidence" value="ECO:0007669"/>
    <property type="project" value="TreeGrafter"/>
</dbReference>
<comment type="similarity">
    <text evidence="2">Belongs to the methyltransferase superfamily. HEN1 family.</text>
</comment>
<evidence type="ECO:0000259" key="14">
    <source>
        <dbReference type="Pfam" id="PF17842"/>
    </source>
</evidence>
<evidence type="ECO:0000256" key="3">
    <source>
        <dbReference type="ARBA" id="ARBA00021330"/>
    </source>
</evidence>
<evidence type="ECO:0000256" key="1">
    <source>
        <dbReference type="ARBA" id="ARBA00001946"/>
    </source>
</evidence>
<dbReference type="InterPro" id="IPR013216">
    <property type="entry name" value="Methyltransf_11"/>
</dbReference>